<feature type="region of interest" description="Disordered" evidence="1">
    <location>
        <begin position="230"/>
        <end position="253"/>
    </location>
</feature>
<dbReference type="HOGENOM" id="CLU_943439_0_0_1"/>
<dbReference type="EMBL" id="KL647391">
    <property type="protein sequence ID" value="KEY75221.1"/>
    <property type="molecule type" value="Genomic_DNA"/>
</dbReference>
<organism evidence="2 3">
    <name type="scientific">Stachybotrys chartarum (strain CBS 109288 / IBT 7711)</name>
    <name type="common">Toxic black mold</name>
    <name type="synonym">Stilbospora chartarum</name>
    <dbReference type="NCBI Taxonomy" id="1280523"/>
    <lineage>
        <taxon>Eukaryota</taxon>
        <taxon>Fungi</taxon>
        <taxon>Dikarya</taxon>
        <taxon>Ascomycota</taxon>
        <taxon>Pezizomycotina</taxon>
        <taxon>Sordariomycetes</taxon>
        <taxon>Hypocreomycetidae</taxon>
        <taxon>Hypocreales</taxon>
        <taxon>Stachybotryaceae</taxon>
        <taxon>Stachybotrys</taxon>
    </lineage>
</organism>
<proteinExistence type="predicted"/>
<accession>A0A084BCE2</accession>
<evidence type="ECO:0000313" key="2">
    <source>
        <dbReference type="EMBL" id="KEY75221.1"/>
    </source>
</evidence>
<dbReference type="AlphaFoldDB" id="A0A084BCE2"/>
<protein>
    <submittedName>
        <fullName evidence="2">Uncharacterized protein</fullName>
    </submittedName>
</protein>
<reference evidence="2 3" key="1">
    <citation type="journal article" date="2014" name="BMC Genomics">
        <title>Comparative genome sequencing reveals chemotype-specific gene clusters in the toxigenic black mold Stachybotrys.</title>
        <authorList>
            <person name="Semeiks J."/>
            <person name="Borek D."/>
            <person name="Otwinowski Z."/>
            <person name="Grishin N.V."/>
        </authorList>
    </citation>
    <scope>NUCLEOTIDE SEQUENCE [LARGE SCALE GENOMIC DNA]</scope>
    <source>
        <strain evidence="3">CBS 109288 / IBT 7711</strain>
    </source>
</reference>
<evidence type="ECO:0000256" key="1">
    <source>
        <dbReference type="SAM" id="MobiDB-lite"/>
    </source>
</evidence>
<evidence type="ECO:0000313" key="3">
    <source>
        <dbReference type="Proteomes" id="UP000028045"/>
    </source>
</evidence>
<feature type="region of interest" description="Disordered" evidence="1">
    <location>
        <begin position="160"/>
        <end position="187"/>
    </location>
</feature>
<dbReference type="Proteomes" id="UP000028045">
    <property type="component" value="Unassembled WGS sequence"/>
</dbReference>
<name>A0A084BCE2_STACB</name>
<keyword evidence="3" id="KW-1185">Reference proteome</keyword>
<gene>
    <name evidence="2" type="ORF">S7711_07136</name>
</gene>
<sequence>MGKTYFLPPDFLSFPAAQGEVPGAIQLGQLVSSINDPGHAIATLPPLSMTTYNMVTGSVKASGLGHHDSASSSFFGELFLKAVSLVGARLKVNVQRSEGLLAAIDEIEALSIDPKDTYVKASLEQTEVQKWLKAEWPQRRVFMVSGLLIAKPSRGESSISISSSRVAETEERMESDVPSPQAPVQGSAALGSSFQRESGLNFVPRTPFIYAFRLRQCFLKKELGSSKPFTKGAKMSVGGDGDSQGDQSEEGEDFIVRCSGIAKRDVTLESLKEAGESLKEEILKDDEGDTVSLVFKES</sequence>